<comment type="caution">
    <text evidence="3">The sequence shown here is derived from an EMBL/GenBank/DDBJ whole genome shotgun (WGS) entry which is preliminary data.</text>
</comment>
<keyword evidence="1" id="KW-0472">Membrane</keyword>
<dbReference type="EMBL" id="CAJVCH010094688">
    <property type="protein sequence ID" value="CAG7723016.1"/>
    <property type="molecule type" value="Genomic_DNA"/>
</dbReference>
<gene>
    <name evidence="3" type="ORF">AFUS01_LOCUS12123</name>
</gene>
<dbReference type="AlphaFoldDB" id="A0A8J2P2D9"/>
<organism evidence="3 4">
    <name type="scientific">Allacma fusca</name>
    <dbReference type="NCBI Taxonomy" id="39272"/>
    <lineage>
        <taxon>Eukaryota</taxon>
        <taxon>Metazoa</taxon>
        <taxon>Ecdysozoa</taxon>
        <taxon>Arthropoda</taxon>
        <taxon>Hexapoda</taxon>
        <taxon>Collembola</taxon>
        <taxon>Symphypleona</taxon>
        <taxon>Sminthuridae</taxon>
        <taxon>Allacma</taxon>
    </lineage>
</organism>
<protein>
    <recommendedName>
        <fullName evidence="2">Galactosyltransferase N-terminal domain-containing protein</fullName>
    </recommendedName>
</protein>
<feature type="domain" description="Galactosyltransferase N-terminal" evidence="2">
    <location>
        <begin position="183"/>
        <end position="234"/>
    </location>
</feature>
<accession>A0A8J2P2D9</accession>
<evidence type="ECO:0000313" key="4">
    <source>
        <dbReference type="Proteomes" id="UP000708208"/>
    </source>
</evidence>
<dbReference type="OrthoDB" id="10016069at2759"/>
<keyword evidence="1" id="KW-1133">Transmembrane helix</keyword>
<proteinExistence type="predicted"/>
<evidence type="ECO:0000259" key="2">
    <source>
        <dbReference type="Pfam" id="PF13733"/>
    </source>
</evidence>
<feature type="transmembrane region" description="Helical" evidence="1">
    <location>
        <begin position="43"/>
        <end position="62"/>
    </location>
</feature>
<evidence type="ECO:0000256" key="1">
    <source>
        <dbReference type="SAM" id="Phobius"/>
    </source>
</evidence>
<dbReference type="Proteomes" id="UP000708208">
    <property type="component" value="Unassembled WGS sequence"/>
</dbReference>
<name>A0A8J2P2D9_9HEXA</name>
<dbReference type="Pfam" id="PF13733">
    <property type="entry name" value="Glyco_transf_7N"/>
    <property type="match status" value="1"/>
</dbReference>
<evidence type="ECO:0000313" key="3">
    <source>
        <dbReference type="EMBL" id="CAG7723016.1"/>
    </source>
</evidence>
<keyword evidence="1" id="KW-0812">Transmembrane</keyword>
<keyword evidence="4" id="KW-1185">Reference proteome</keyword>
<dbReference type="InterPro" id="IPR027995">
    <property type="entry name" value="Galactosyl_T_N"/>
</dbReference>
<reference evidence="3" key="1">
    <citation type="submission" date="2021-06" db="EMBL/GenBank/DDBJ databases">
        <authorList>
            <person name="Hodson N. C."/>
            <person name="Mongue J. A."/>
            <person name="Jaron S. K."/>
        </authorList>
    </citation>
    <scope>NUCLEOTIDE SEQUENCE</scope>
</reference>
<sequence>MLAKTPLRFIRVRHLELRSYCPAKKKTLKEKIAGSNQFCPSCFLPLVVAFIFIFTVSQLIVIHRTIEAYKLRNQAYENCYFPLTNTNDSRTLRDLSFSQNFIPSWHSPIPKDLRNAQEQSYPYNLHQKRYLEHNWNPSCTETPELRESSHTFCFFSSLFFVRRHLGHSPQARSKYLSSLVLAGGNMSINFHKDLALRTIATENPQVSRGGKWAPECNARFRVALIIPFRDRYGNFPVYRQTSL</sequence>